<comment type="caution">
    <text evidence="1">The sequence shown here is derived from an EMBL/GenBank/DDBJ whole genome shotgun (WGS) entry which is preliminary data.</text>
</comment>
<accession>A0A167C844</accession>
<gene>
    <name evidence="1" type="ORF">BBO_05943</name>
</gene>
<dbReference type="InterPro" id="IPR011009">
    <property type="entry name" value="Kinase-like_dom_sf"/>
</dbReference>
<protein>
    <submittedName>
        <fullName evidence="1">Uncharacterized protein</fullName>
    </submittedName>
</protein>
<dbReference type="Proteomes" id="UP000076863">
    <property type="component" value="Unassembled WGS sequence"/>
</dbReference>
<dbReference type="EMBL" id="AZHA01000018">
    <property type="protein sequence ID" value="OAA40886.1"/>
    <property type="molecule type" value="Genomic_DNA"/>
</dbReference>
<dbReference type="OrthoDB" id="4870707at2759"/>
<reference evidence="1 2" key="1">
    <citation type="journal article" date="2016" name="Genome Biol. Evol.">
        <title>Divergent and convergent evolution of fungal pathogenicity.</title>
        <authorList>
            <person name="Shang Y."/>
            <person name="Xiao G."/>
            <person name="Zheng P."/>
            <person name="Cen K."/>
            <person name="Zhan S."/>
            <person name="Wang C."/>
        </authorList>
    </citation>
    <scope>NUCLEOTIDE SEQUENCE [LARGE SCALE GENOMIC DNA]</scope>
    <source>
        <strain evidence="1 2">RCEF 3172</strain>
    </source>
</reference>
<organism evidence="1 2">
    <name type="scientific">Beauveria brongniartii RCEF 3172</name>
    <dbReference type="NCBI Taxonomy" id="1081107"/>
    <lineage>
        <taxon>Eukaryota</taxon>
        <taxon>Fungi</taxon>
        <taxon>Dikarya</taxon>
        <taxon>Ascomycota</taxon>
        <taxon>Pezizomycotina</taxon>
        <taxon>Sordariomycetes</taxon>
        <taxon>Hypocreomycetidae</taxon>
        <taxon>Hypocreales</taxon>
        <taxon>Cordycipitaceae</taxon>
        <taxon>Beauveria</taxon>
        <taxon>Beauveria brongniartii</taxon>
    </lineage>
</organism>
<evidence type="ECO:0000313" key="2">
    <source>
        <dbReference type="Proteomes" id="UP000076863"/>
    </source>
</evidence>
<evidence type="ECO:0000313" key="1">
    <source>
        <dbReference type="EMBL" id="OAA40886.1"/>
    </source>
</evidence>
<name>A0A167C844_9HYPO</name>
<proteinExistence type="predicted"/>
<dbReference type="SUPFAM" id="SSF56112">
    <property type="entry name" value="Protein kinase-like (PK-like)"/>
    <property type="match status" value="1"/>
</dbReference>
<dbReference type="AlphaFoldDB" id="A0A167C844"/>
<keyword evidence="2" id="KW-1185">Reference proteome</keyword>
<sequence length="71" mass="8365">MRALPAPPNFIGRLKPHRGRRHLAHCDLAARSIMLRDGRIVALIDREVDGWYTEYWEYARFLQFGSKKRAI</sequence>